<dbReference type="Pfam" id="PF14392">
    <property type="entry name" value="zf-CCHC_4"/>
    <property type="match status" value="1"/>
</dbReference>
<feature type="region of interest" description="Disordered" evidence="2">
    <location>
        <begin position="36"/>
        <end position="55"/>
    </location>
</feature>
<feature type="region of interest" description="Disordered" evidence="2">
    <location>
        <begin position="495"/>
        <end position="541"/>
    </location>
</feature>
<dbReference type="PROSITE" id="PS50158">
    <property type="entry name" value="ZF_CCHC"/>
    <property type="match status" value="10"/>
</dbReference>
<dbReference type="InterPro" id="IPR001878">
    <property type="entry name" value="Znf_CCHC"/>
</dbReference>
<feature type="compositionally biased region" description="Polar residues" evidence="2">
    <location>
        <begin position="495"/>
        <end position="508"/>
    </location>
</feature>
<feature type="domain" description="CCHC-type" evidence="3">
    <location>
        <begin position="385"/>
        <end position="400"/>
    </location>
</feature>
<dbReference type="SMART" id="SM00343">
    <property type="entry name" value="ZnF_C2HC"/>
    <property type="match status" value="13"/>
</dbReference>
<feature type="domain" description="CCHC-type" evidence="3">
    <location>
        <begin position="118"/>
        <end position="133"/>
    </location>
</feature>
<dbReference type="Pfam" id="PF00098">
    <property type="entry name" value="zf-CCHC"/>
    <property type="match status" value="9"/>
</dbReference>
<dbReference type="PANTHER" id="PTHR23002">
    <property type="entry name" value="ZINC FINGER CCHC DOMAIN CONTAINING PROTEIN"/>
    <property type="match status" value="1"/>
</dbReference>
<keyword evidence="1" id="KW-0862">Zinc</keyword>
<keyword evidence="1" id="KW-0479">Metal-binding</keyword>
<evidence type="ECO:0000256" key="2">
    <source>
        <dbReference type="SAM" id="MobiDB-lite"/>
    </source>
</evidence>
<dbReference type="OrthoDB" id="8026949at2759"/>
<evidence type="ECO:0000313" key="5">
    <source>
        <dbReference type="Proteomes" id="UP001141434"/>
    </source>
</evidence>
<evidence type="ECO:0000256" key="1">
    <source>
        <dbReference type="PROSITE-ProRule" id="PRU00047"/>
    </source>
</evidence>
<dbReference type="EMBL" id="JAPMSZ010000010">
    <property type="protein sequence ID" value="KAJ5086771.1"/>
    <property type="molecule type" value="Genomic_DNA"/>
</dbReference>
<reference evidence="4" key="1">
    <citation type="submission" date="2022-11" db="EMBL/GenBank/DDBJ databases">
        <authorList>
            <person name="Petersen C."/>
        </authorList>
    </citation>
    <scope>NUCLEOTIDE SEQUENCE</scope>
    <source>
        <strain evidence="4">IBT 34128</strain>
    </source>
</reference>
<dbReference type="Proteomes" id="UP001141434">
    <property type="component" value="Unassembled WGS sequence"/>
</dbReference>
<feature type="domain" description="CCHC-type" evidence="3">
    <location>
        <begin position="433"/>
        <end position="448"/>
    </location>
</feature>
<dbReference type="InterPro" id="IPR051714">
    <property type="entry name" value="Znf_CCHC_NABP"/>
</dbReference>
<feature type="domain" description="CCHC-type" evidence="3">
    <location>
        <begin position="409"/>
        <end position="424"/>
    </location>
</feature>
<dbReference type="Gene3D" id="4.10.60.10">
    <property type="entry name" value="Zinc finger, CCHC-type"/>
    <property type="match status" value="8"/>
</dbReference>
<feature type="domain" description="CCHC-type" evidence="3">
    <location>
        <begin position="457"/>
        <end position="472"/>
    </location>
</feature>
<dbReference type="RefSeq" id="XP_056508896.1">
    <property type="nucleotide sequence ID" value="XM_056658603.1"/>
</dbReference>
<feature type="domain" description="CCHC-type" evidence="3">
    <location>
        <begin position="337"/>
        <end position="353"/>
    </location>
</feature>
<reference evidence="4" key="2">
    <citation type="journal article" date="2023" name="IMA Fungus">
        <title>Comparative genomic study of the Penicillium genus elucidates a diverse pangenome and 15 lateral gene transfer events.</title>
        <authorList>
            <person name="Petersen C."/>
            <person name="Sorensen T."/>
            <person name="Nielsen M.R."/>
            <person name="Sondergaard T.E."/>
            <person name="Sorensen J.L."/>
            <person name="Fitzpatrick D.A."/>
            <person name="Frisvad J.C."/>
            <person name="Nielsen K.L."/>
        </authorList>
    </citation>
    <scope>NUCLEOTIDE SEQUENCE</scope>
    <source>
        <strain evidence="4">IBT 34128</strain>
    </source>
</reference>
<dbReference type="GeneID" id="81397772"/>
<name>A0A9W9ERY7_9EURO</name>
<dbReference type="SUPFAM" id="SSF57756">
    <property type="entry name" value="Retrovirus zinc finger-like domains"/>
    <property type="match status" value="6"/>
</dbReference>
<evidence type="ECO:0000313" key="4">
    <source>
        <dbReference type="EMBL" id="KAJ5086771.1"/>
    </source>
</evidence>
<accession>A0A9W9ERY7</accession>
<comment type="caution">
    <text evidence="4">The sequence shown here is derived from an EMBL/GenBank/DDBJ whole genome shotgun (WGS) entry which is preliminary data.</text>
</comment>
<gene>
    <name evidence="4" type="ORF">NUU61_008078</name>
</gene>
<feature type="domain" description="CCHC-type" evidence="3">
    <location>
        <begin position="74"/>
        <end position="88"/>
    </location>
</feature>
<organism evidence="4 5">
    <name type="scientific">Penicillium alfredii</name>
    <dbReference type="NCBI Taxonomy" id="1506179"/>
    <lineage>
        <taxon>Eukaryota</taxon>
        <taxon>Fungi</taxon>
        <taxon>Dikarya</taxon>
        <taxon>Ascomycota</taxon>
        <taxon>Pezizomycotina</taxon>
        <taxon>Eurotiomycetes</taxon>
        <taxon>Eurotiomycetidae</taxon>
        <taxon>Eurotiales</taxon>
        <taxon>Aspergillaceae</taxon>
        <taxon>Penicillium</taxon>
    </lineage>
</organism>
<dbReference type="AlphaFoldDB" id="A0A9W9ERY7"/>
<sequence length="541" mass="60471">NNFTESNEVDRIFVVMASGEFDVEASTAPAFWQSSVTPVSGHSEENENSNPHPSCGESGHFARNCLNPPKSQACFNCGEEGHAKADCPLPRKDMECYVCGQEGHTKAECPLSARDRACYNCGEEGHNKAECTKPRVFKGTCRLCNKEGHPAAACPQRQPDVCKNCKAEGHKTIDCKENRKFDLSDIAVMTPEDAWAMMKKASDERDLDDFRDGFKIYSKAKPEATFVDIEKRMRAENFNIYLIGLEREVERSMTLIDLQGKLDRTYMVGFFYEPTPNRLNLGPRWPRDAEDNLNRLDDAGLPYDRMIPKCMNCGDLGHISRHCQQERAEVIDRFEIKCSNCGLIGHRIRDCKEKRRSKRGCRNCGSEDHIAADCTESRSAENVECRKCNQMGHFAKDCPQSGSGSPRACRNCGQEGHIARDCDQSRDASSMTCRNCDRPGHMARECPEPKNWSKVQCNRCGQMGHTVRRCPQAGESSAAAFPGDNIQAHDTQNYQADDHWGSSQGNQPQAPPGFGEQSGAATGAAEGWEDKLNEQLRDQLW</sequence>
<feature type="compositionally biased region" description="Basic and acidic residues" evidence="2">
    <location>
        <begin position="528"/>
        <end position="541"/>
    </location>
</feature>
<feature type="domain" description="CCHC-type" evidence="3">
    <location>
        <begin position="361"/>
        <end position="376"/>
    </location>
</feature>
<feature type="domain" description="CCHC-type" evidence="3">
    <location>
        <begin position="309"/>
        <end position="325"/>
    </location>
</feature>
<feature type="domain" description="CCHC-type" evidence="3">
    <location>
        <begin position="96"/>
        <end position="110"/>
    </location>
</feature>
<keyword evidence="1" id="KW-0863">Zinc-finger</keyword>
<keyword evidence="5" id="KW-1185">Reference proteome</keyword>
<protein>
    <recommendedName>
        <fullName evidence="3">CCHC-type domain-containing protein</fullName>
    </recommendedName>
</protein>
<dbReference type="InterPro" id="IPR025836">
    <property type="entry name" value="Zn_knuckle_CX2CX4HX4C"/>
</dbReference>
<dbReference type="InterPro" id="IPR036875">
    <property type="entry name" value="Znf_CCHC_sf"/>
</dbReference>
<evidence type="ECO:0000259" key="3">
    <source>
        <dbReference type="PROSITE" id="PS50158"/>
    </source>
</evidence>
<proteinExistence type="predicted"/>
<dbReference type="GO" id="GO:0008270">
    <property type="term" value="F:zinc ion binding"/>
    <property type="evidence" value="ECO:0007669"/>
    <property type="project" value="UniProtKB-KW"/>
</dbReference>
<feature type="non-terminal residue" evidence="4">
    <location>
        <position position="1"/>
    </location>
</feature>
<dbReference type="GO" id="GO:0003676">
    <property type="term" value="F:nucleic acid binding"/>
    <property type="evidence" value="ECO:0007669"/>
    <property type="project" value="InterPro"/>
</dbReference>